<dbReference type="PANTHER" id="PTHR31458">
    <property type="entry name" value="POLYGALACTURONASE 1 BETA-LIKE PROTEIN 2"/>
    <property type="match status" value="1"/>
</dbReference>
<evidence type="ECO:0000313" key="1">
    <source>
        <dbReference type="Proteomes" id="UP000694864"/>
    </source>
</evidence>
<accession>A0ABM0U5U7</accession>
<sequence length="209" mass="23785">MSFLIDAYKDGFSAEQNPFTPKASLVRYWNKEIRSESPRSEFLISKASPLNVVDSTTFSKPATTNSLPTRFPDFCSAANIFCFPDLGTSLEKHDEDVKFSTYDQKNFTNYGSGRPEGDESFKYYAKDGNVVTDSFRRYSHNSAAHDDKFTVYGENSNVIDQGFNVVDIVMFSQMRKPLNYENLKSRDLPMEQAFYFVSQNDVVSYVAST</sequence>
<dbReference type="GeneID" id="104720014"/>
<dbReference type="Proteomes" id="UP000694864">
    <property type="component" value="Chromosome 10"/>
</dbReference>
<dbReference type="PANTHER" id="PTHR31458:SF10">
    <property type="entry name" value="POLYGALACTURONASE 1 BETA-LIKE PROTEIN 1-RELATED"/>
    <property type="match status" value="1"/>
</dbReference>
<reference evidence="1" key="1">
    <citation type="journal article" date="2014" name="Nat. Commun.">
        <title>The emerging biofuel crop Camelina sativa retains a highly undifferentiated hexaploid genome structure.</title>
        <authorList>
            <person name="Kagale S."/>
            <person name="Koh C."/>
            <person name="Nixon J."/>
            <person name="Bollina V."/>
            <person name="Clarke W.E."/>
            <person name="Tuteja R."/>
            <person name="Spillane C."/>
            <person name="Robinson S.J."/>
            <person name="Links M.G."/>
            <person name="Clarke C."/>
            <person name="Higgins E.E."/>
            <person name="Huebert T."/>
            <person name="Sharpe A.G."/>
            <person name="Parkin I.A."/>
        </authorList>
    </citation>
    <scope>NUCLEOTIDE SEQUENCE [LARGE SCALE GENOMIC DNA]</scope>
    <source>
        <strain evidence="1">cv. DH55</strain>
    </source>
</reference>
<proteinExistence type="predicted"/>
<keyword evidence="1" id="KW-1185">Reference proteome</keyword>
<evidence type="ECO:0000313" key="2">
    <source>
        <dbReference type="RefSeq" id="XP_010436291.1"/>
    </source>
</evidence>
<organism evidence="1 2">
    <name type="scientific">Camelina sativa</name>
    <name type="common">False flax</name>
    <name type="synonym">Myagrum sativum</name>
    <dbReference type="NCBI Taxonomy" id="90675"/>
    <lineage>
        <taxon>Eukaryota</taxon>
        <taxon>Viridiplantae</taxon>
        <taxon>Streptophyta</taxon>
        <taxon>Embryophyta</taxon>
        <taxon>Tracheophyta</taxon>
        <taxon>Spermatophyta</taxon>
        <taxon>Magnoliopsida</taxon>
        <taxon>eudicotyledons</taxon>
        <taxon>Gunneridae</taxon>
        <taxon>Pentapetalae</taxon>
        <taxon>rosids</taxon>
        <taxon>malvids</taxon>
        <taxon>Brassicales</taxon>
        <taxon>Brassicaceae</taxon>
        <taxon>Camelineae</taxon>
        <taxon>Camelina</taxon>
    </lineage>
</organism>
<gene>
    <name evidence="2" type="primary">LOC104720014</name>
</gene>
<reference evidence="2" key="2">
    <citation type="submission" date="2025-08" db="UniProtKB">
        <authorList>
            <consortium name="RefSeq"/>
        </authorList>
    </citation>
    <scope>IDENTIFICATION</scope>
    <source>
        <tissue evidence="2">Leaf</tissue>
    </source>
</reference>
<name>A0ABM0U5U7_CAMSA</name>
<dbReference type="RefSeq" id="XP_010436291.1">
    <property type="nucleotide sequence ID" value="XM_010437989.1"/>
</dbReference>
<dbReference type="InterPro" id="IPR051897">
    <property type="entry name" value="PG-associated_BURP"/>
</dbReference>
<protein>
    <submittedName>
        <fullName evidence="2">Polygalacturonase 1 beta-like protein 3</fullName>
    </submittedName>
</protein>